<protein>
    <submittedName>
        <fullName evidence="1">Uncharacterized protein</fullName>
    </submittedName>
</protein>
<dbReference type="AlphaFoldDB" id="A0AA40KU48"/>
<comment type="caution">
    <text evidence="1">The sequence shown here is derived from an EMBL/GenBank/DDBJ whole genome shotgun (WGS) entry which is preliminary data.</text>
</comment>
<dbReference type="EMBL" id="JAHYIQ010000004">
    <property type="protein sequence ID" value="KAK1132872.1"/>
    <property type="molecule type" value="Genomic_DNA"/>
</dbReference>
<feature type="non-terminal residue" evidence="1">
    <location>
        <position position="1"/>
    </location>
</feature>
<proteinExistence type="predicted"/>
<organism evidence="1 2">
    <name type="scientific">Melipona bicolor</name>
    <dbReference type="NCBI Taxonomy" id="60889"/>
    <lineage>
        <taxon>Eukaryota</taxon>
        <taxon>Metazoa</taxon>
        <taxon>Ecdysozoa</taxon>
        <taxon>Arthropoda</taxon>
        <taxon>Hexapoda</taxon>
        <taxon>Insecta</taxon>
        <taxon>Pterygota</taxon>
        <taxon>Neoptera</taxon>
        <taxon>Endopterygota</taxon>
        <taxon>Hymenoptera</taxon>
        <taxon>Apocrita</taxon>
        <taxon>Aculeata</taxon>
        <taxon>Apoidea</taxon>
        <taxon>Anthophila</taxon>
        <taxon>Apidae</taxon>
        <taxon>Melipona</taxon>
    </lineage>
</organism>
<dbReference type="Proteomes" id="UP001177670">
    <property type="component" value="Unassembled WGS sequence"/>
</dbReference>
<gene>
    <name evidence="1" type="ORF">K0M31_014240</name>
</gene>
<reference evidence="1" key="1">
    <citation type="submission" date="2021-10" db="EMBL/GenBank/DDBJ databases">
        <title>Melipona bicolor Genome sequencing and assembly.</title>
        <authorList>
            <person name="Araujo N.S."/>
            <person name="Arias M.C."/>
        </authorList>
    </citation>
    <scope>NUCLEOTIDE SEQUENCE</scope>
    <source>
        <strain evidence="1">USP_2M_L1-L4_2017</strain>
        <tissue evidence="1">Whole body</tissue>
    </source>
</reference>
<accession>A0AA40KU48</accession>
<name>A0AA40KU48_9HYME</name>
<evidence type="ECO:0000313" key="2">
    <source>
        <dbReference type="Proteomes" id="UP001177670"/>
    </source>
</evidence>
<sequence length="137" mass="16068">NHFKEKGKERKKLHTNLSRVEITPDFNFLDFSKREYRGIISLRREILDCGNKFDYTGRLRLLGRFKSTRRYVSTTRPFISSGIALKFQENLEVRFVRDRYILIRRRRSKKEEDKRVCSSAACSDILLEGYGRGGGGA</sequence>
<evidence type="ECO:0000313" key="1">
    <source>
        <dbReference type="EMBL" id="KAK1132872.1"/>
    </source>
</evidence>
<keyword evidence="2" id="KW-1185">Reference proteome</keyword>